<dbReference type="Proteomes" id="UP001321473">
    <property type="component" value="Unassembled WGS sequence"/>
</dbReference>
<evidence type="ECO:0000313" key="2">
    <source>
        <dbReference type="Proteomes" id="UP001321473"/>
    </source>
</evidence>
<evidence type="ECO:0000313" key="1">
    <source>
        <dbReference type="EMBL" id="KAK8764840.1"/>
    </source>
</evidence>
<accession>A0AAQ4DQV0</accession>
<reference evidence="1 2" key="1">
    <citation type="journal article" date="2023" name="Arcadia Sci">
        <title>De novo assembly of a long-read Amblyomma americanum tick genome.</title>
        <authorList>
            <person name="Chou S."/>
            <person name="Poskanzer K.E."/>
            <person name="Rollins M."/>
            <person name="Thuy-Boun P.S."/>
        </authorList>
    </citation>
    <scope>NUCLEOTIDE SEQUENCE [LARGE SCALE GENOMIC DNA]</scope>
    <source>
        <strain evidence="1">F_SG_1</strain>
        <tissue evidence="1">Salivary glands</tissue>
    </source>
</reference>
<organism evidence="1 2">
    <name type="scientific">Amblyomma americanum</name>
    <name type="common">Lone star tick</name>
    <dbReference type="NCBI Taxonomy" id="6943"/>
    <lineage>
        <taxon>Eukaryota</taxon>
        <taxon>Metazoa</taxon>
        <taxon>Ecdysozoa</taxon>
        <taxon>Arthropoda</taxon>
        <taxon>Chelicerata</taxon>
        <taxon>Arachnida</taxon>
        <taxon>Acari</taxon>
        <taxon>Parasitiformes</taxon>
        <taxon>Ixodida</taxon>
        <taxon>Ixodoidea</taxon>
        <taxon>Ixodidae</taxon>
        <taxon>Amblyomminae</taxon>
        <taxon>Amblyomma</taxon>
    </lineage>
</organism>
<proteinExistence type="predicted"/>
<keyword evidence="2" id="KW-1185">Reference proteome</keyword>
<comment type="caution">
    <text evidence="1">The sequence shown here is derived from an EMBL/GenBank/DDBJ whole genome shotgun (WGS) entry which is preliminary data.</text>
</comment>
<gene>
    <name evidence="1" type="ORF">V5799_032549</name>
</gene>
<protein>
    <submittedName>
        <fullName evidence="1">Uncharacterized protein</fullName>
    </submittedName>
</protein>
<dbReference type="AlphaFoldDB" id="A0AAQ4DQV0"/>
<name>A0AAQ4DQV0_AMBAM</name>
<dbReference type="EMBL" id="JARKHS020028005">
    <property type="protein sequence ID" value="KAK8764840.1"/>
    <property type="molecule type" value="Genomic_DNA"/>
</dbReference>
<sequence length="136" mass="16140">MGVIDVPVFQFVVEEIPSLFDCLKVCNHKEYSKLMKYDVRYDVVYTKKGDSHIFTYDNEKAFFQKLCKLKANHTKLKYGIAVYDLEYEDYNGLCALQKHFEGPYSRLQALRKIVDFSKSFIKPQDRERCFKLDPKQ</sequence>